<feature type="non-terminal residue" evidence="2">
    <location>
        <position position="1"/>
    </location>
</feature>
<name>A0A0B6Z483_9EUPU</name>
<feature type="compositionally biased region" description="Polar residues" evidence="1">
    <location>
        <begin position="66"/>
        <end position="84"/>
    </location>
</feature>
<feature type="region of interest" description="Disordered" evidence="1">
    <location>
        <begin position="60"/>
        <end position="84"/>
    </location>
</feature>
<proteinExistence type="predicted"/>
<organism evidence="2">
    <name type="scientific">Arion vulgaris</name>
    <dbReference type="NCBI Taxonomy" id="1028688"/>
    <lineage>
        <taxon>Eukaryota</taxon>
        <taxon>Metazoa</taxon>
        <taxon>Spiralia</taxon>
        <taxon>Lophotrochozoa</taxon>
        <taxon>Mollusca</taxon>
        <taxon>Gastropoda</taxon>
        <taxon>Heterobranchia</taxon>
        <taxon>Euthyneura</taxon>
        <taxon>Panpulmonata</taxon>
        <taxon>Eupulmonata</taxon>
        <taxon>Stylommatophora</taxon>
        <taxon>Helicina</taxon>
        <taxon>Arionoidea</taxon>
        <taxon>Arionidae</taxon>
        <taxon>Arion</taxon>
    </lineage>
</organism>
<evidence type="ECO:0000256" key="1">
    <source>
        <dbReference type="SAM" id="MobiDB-lite"/>
    </source>
</evidence>
<reference evidence="2" key="1">
    <citation type="submission" date="2014-12" db="EMBL/GenBank/DDBJ databases">
        <title>Insight into the proteome of Arion vulgaris.</title>
        <authorList>
            <person name="Aradska J."/>
            <person name="Bulat T."/>
            <person name="Smidak R."/>
            <person name="Sarate P."/>
            <person name="Gangsoo J."/>
            <person name="Sialana F."/>
            <person name="Bilban M."/>
            <person name="Lubec G."/>
        </authorList>
    </citation>
    <scope>NUCLEOTIDE SEQUENCE</scope>
    <source>
        <tissue evidence="2">Skin</tissue>
    </source>
</reference>
<evidence type="ECO:0000313" key="2">
    <source>
        <dbReference type="EMBL" id="CEK62716.1"/>
    </source>
</evidence>
<sequence>LYLSYKGIIYVTNNMSTTALIVYRHSHHITHEAISTNPCLNNYLLYITDNISHMTINNSISNNNNDKVSQQQTRTTNPNSNKVF</sequence>
<dbReference type="AlphaFoldDB" id="A0A0B6Z483"/>
<protein>
    <submittedName>
        <fullName evidence="2">Uncharacterized protein</fullName>
    </submittedName>
</protein>
<accession>A0A0B6Z483</accession>
<gene>
    <name evidence="2" type="primary">ORF45978</name>
</gene>
<dbReference type="EMBL" id="HACG01015851">
    <property type="protein sequence ID" value="CEK62716.1"/>
    <property type="molecule type" value="Transcribed_RNA"/>
</dbReference>